<feature type="region of interest" description="Disordered" evidence="2">
    <location>
        <begin position="1"/>
        <end position="119"/>
    </location>
</feature>
<feature type="domain" description="F-box" evidence="3">
    <location>
        <begin position="272"/>
        <end position="322"/>
    </location>
</feature>
<proteinExistence type="predicted"/>
<dbReference type="InterPro" id="IPR045464">
    <property type="entry name" value="Hrt3/FBXO9_C"/>
</dbReference>
<evidence type="ECO:0000313" key="4">
    <source>
        <dbReference type="EMBL" id="CAK7208403.1"/>
    </source>
</evidence>
<dbReference type="InterPro" id="IPR001810">
    <property type="entry name" value="F-box_dom"/>
</dbReference>
<gene>
    <name evidence="4" type="ORF">SBRCBS47491_000080</name>
</gene>
<dbReference type="InterPro" id="IPR036047">
    <property type="entry name" value="F-box-like_dom_sf"/>
</dbReference>
<feature type="region of interest" description="Disordered" evidence="2">
    <location>
        <begin position="135"/>
        <end position="157"/>
    </location>
</feature>
<name>A0ABP0AMR5_9PEZI</name>
<feature type="region of interest" description="Disordered" evidence="2">
    <location>
        <begin position="508"/>
        <end position="566"/>
    </location>
</feature>
<keyword evidence="5" id="KW-1185">Reference proteome</keyword>
<evidence type="ECO:0000313" key="5">
    <source>
        <dbReference type="Proteomes" id="UP001642406"/>
    </source>
</evidence>
<dbReference type="PROSITE" id="PS50181">
    <property type="entry name" value="FBOX"/>
    <property type="match status" value="1"/>
</dbReference>
<comment type="caution">
    <text evidence="4">The sequence shown here is derived from an EMBL/GenBank/DDBJ whole genome shotgun (WGS) entry which is preliminary data.</text>
</comment>
<accession>A0ABP0AMR5</accession>
<dbReference type="Pfam" id="PF12937">
    <property type="entry name" value="F-box-like"/>
    <property type="match status" value="1"/>
</dbReference>
<feature type="region of interest" description="Disordered" evidence="2">
    <location>
        <begin position="195"/>
        <end position="246"/>
    </location>
</feature>
<dbReference type="SUPFAM" id="SSF81383">
    <property type="entry name" value="F-box domain"/>
    <property type="match status" value="1"/>
</dbReference>
<dbReference type="PANTHER" id="PTHR12874">
    <property type="entry name" value="F-BOX ONLY PROTEIN 48-RELATED"/>
    <property type="match status" value="1"/>
</dbReference>
<dbReference type="Gene3D" id="1.20.1280.50">
    <property type="match status" value="1"/>
</dbReference>
<sequence length="646" mass="70465">MSQPPPSVDGSKDISSELESFRQQWRAEVKAKVAPSGSSRQPPQASSSATGSSSAAATTSTSNAAGTVKPLAMAAAQAPPRPGLRRGSSAAGGPQTPLKLLSFGKKPLAQENDDDYAQPRAFDDDMRTVTQSVNPAVATSDPSLAHADTAKQEPKSALEHYEKAVEKEAIGSLGDSLKHYRTAFRMDSTVDKKYKNKHYPAPPPAVAASGAGSSAKRTGKEPEAAAGGNAAAEPAKSAREDPPPTLRELIMSFGGLSIEGAPPPVEGMPPPPCPLAELPDELLVHILRDVALDDVGDFVRLARVCRKLAFLVATEDRIWRRVCVGPEFGFANMHRTWARTIEWGPLVEDGEEGDDVEDERRRQRQASNYATTMKLRKGVKIVEDAVEGNKEHKTASLPPVYSSWQRMFRLRPRIRFNGCYISTVNYIRPGQPSASLATWTNPVHIVTYFRYLRFFRDGTVISLLTTSEPPDVIHHLTKDLVTTHKGGAMAHLPSLVMQNALRGRWRMSGIPDEDKEGIDSISDEDELRSREEVGQALTTLPSIREGKATSSATTAGDNAPPASPFSSLAAATDAESDVVVETEGVGKYYYRMELAFRSAGKGTRNNKLNWRGFYSYDRLTDDWGEFGLKNYRPFFFSRVRSYGVGE</sequence>
<dbReference type="Pfam" id="PF19270">
    <property type="entry name" value="FBO_C"/>
    <property type="match status" value="1"/>
</dbReference>
<protein>
    <recommendedName>
        <fullName evidence="3">F-box domain-containing protein</fullName>
    </recommendedName>
</protein>
<dbReference type="PANTHER" id="PTHR12874:SF9">
    <property type="entry name" value="F-BOX ONLY PROTEIN 48"/>
    <property type="match status" value="1"/>
</dbReference>
<dbReference type="EMBL" id="CAWUHC010000001">
    <property type="protein sequence ID" value="CAK7208403.1"/>
    <property type="molecule type" value="Genomic_DNA"/>
</dbReference>
<organism evidence="4 5">
    <name type="scientific">Sporothrix bragantina</name>
    <dbReference type="NCBI Taxonomy" id="671064"/>
    <lineage>
        <taxon>Eukaryota</taxon>
        <taxon>Fungi</taxon>
        <taxon>Dikarya</taxon>
        <taxon>Ascomycota</taxon>
        <taxon>Pezizomycotina</taxon>
        <taxon>Sordariomycetes</taxon>
        <taxon>Sordariomycetidae</taxon>
        <taxon>Ophiostomatales</taxon>
        <taxon>Ophiostomataceae</taxon>
        <taxon>Sporothrix</taxon>
    </lineage>
</organism>
<keyword evidence="1" id="KW-0833">Ubl conjugation pathway</keyword>
<evidence type="ECO:0000256" key="1">
    <source>
        <dbReference type="ARBA" id="ARBA00022786"/>
    </source>
</evidence>
<feature type="compositionally biased region" description="Low complexity" evidence="2">
    <location>
        <begin position="206"/>
        <end position="215"/>
    </location>
</feature>
<evidence type="ECO:0000259" key="3">
    <source>
        <dbReference type="PROSITE" id="PS50181"/>
    </source>
</evidence>
<reference evidence="4 5" key="1">
    <citation type="submission" date="2024-01" db="EMBL/GenBank/DDBJ databases">
        <authorList>
            <person name="Allen C."/>
            <person name="Tagirdzhanova G."/>
        </authorList>
    </citation>
    <scope>NUCLEOTIDE SEQUENCE [LARGE SCALE GENOMIC DNA]</scope>
</reference>
<feature type="compositionally biased region" description="Basic and acidic residues" evidence="2">
    <location>
        <begin position="148"/>
        <end position="157"/>
    </location>
</feature>
<feature type="compositionally biased region" description="Low complexity" evidence="2">
    <location>
        <begin position="224"/>
        <end position="235"/>
    </location>
</feature>
<feature type="compositionally biased region" description="Low complexity" evidence="2">
    <location>
        <begin position="34"/>
        <end position="67"/>
    </location>
</feature>
<evidence type="ECO:0000256" key="2">
    <source>
        <dbReference type="SAM" id="MobiDB-lite"/>
    </source>
</evidence>
<feature type="compositionally biased region" description="Acidic residues" evidence="2">
    <location>
        <begin position="511"/>
        <end position="526"/>
    </location>
</feature>
<dbReference type="Proteomes" id="UP001642406">
    <property type="component" value="Unassembled WGS sequence"/>
</dbReference>